<dbReference type="Pfam" id="PF01047">
    <property type="entry name" value="MarR"/>
    <property type="match status" value="1"/>
</dbReference>
<proteinExistence type="predicted"/>
<evidence type="ECO:0000256" key="2">
    <source>
        <dbReference type="ARBA" id="ARBA00023125"/>
    </source>
</evidence>
<organism evidence="5 6">
    <name type="scientific">Paenibacillus roseus</name>
    <dbReference type="NCBI Taxonomy" id="2798579"/>
    <lineage>
        <taxon>Bacteria</taxon>
        <taxon>Bacillati</taxon>
        <taxon>Bacillota</taxon>
        <taxon>Bacilli</taxon>
        <taxon>Bacillales</taxon>
        <taxon>Paenibacillaceae</taxon>
        <taxon>Paenibacillus</taxon>
    </lineage>
</organism>
<dbReference type="Gene3D" id="1.10.10.10">
    <property type="entry name" value="Winged helix-like DNA-binding domain superfamily/Winged helix DNA-binding domain"/>
    <property type="match status" value="1"/>
</dbReference>
<protein>
    <submittedName>
        <fullName evidence="5">MarR family transcriptional regulator</fullName>
    </submittedName>
</protein>
<sequence length="121" mass="13970">MHETRLLMLLENAGPEGMKVLDLSKDMQVTSPFVTQQLNRMEDNGLIVRTKGEEDRRIVKISLTDKGRAAADREKEHFKRMLAGLCEHLGEADSRELARLMNLAFDYFEEKMTDREEEEGN</sequence>
<dbReference type="PROSITE" id="PS50995">
    <property type="entry name" value="HTH_MARR_2"/>
    <property type="match status" value="1"/>
</dbReference>
<keyword evidence="1" id="KW-0805">Transcription regulation</keyword>
<dbReference type="SUPFAM" id="SSF46785">
    <property type="entry name" value="Winged helix' DNA-binding domain"/>
    <property type="match status" value="1"/>
</dbReference>
<gene>
    <name evidence="5" type="ORF">JFN88_03130</name>
</gene>
<dbReference type="GO" id="GO:0003677">
    <property type="term" value="F:DNA binding"/>
    <property type="evidence" value="ECO:0007669"/>
    <property type="project" value="UniProtKB-KW"/>
</dbReference>
<dbReference type="PRINTS" id="PR00598">
    <property type="entry name" value="HTHMARR"/>
</dbReference>
<evidence type="ECO:0000313" key="5">
    <source>
        <dbReference type="EMBL" id="MBJ6360315.1"/>
    </source>
</evidence>
<dbReference type="SMART" id="SM00347">
    <property type="entry name" value="HTH_MARR"/>
    <property type="match status" value="1"/>
</dbReference>
<comment type="caution">
    <text evidence="5">The sequence shown here is derived from an EMBL/GenBank/DDBJ whole genome shotgun (WGS) entry which is preliminary data.</text>
</comment>
<accession>A0A934J077</accession>
<dbReference type="EMBL" id="JAELUP010000006">
    <property type="protein sequence ID" value="MBJ6360315.1"/>
    <property type="molecule type" value="Genomic_DNA"/>
</dbReference>
<evidence type="ECO:0000256" key="3">
    <source>
        <dbReference type="ARBA" id="ARBA00023163"/>
    </source>
</evidence>
<evidence type="ECO:0000256" key="1">
    <source>
        <dbReference type="ARBA" id="ARBA00023015"/>
    </source>
</evidence>
<dbReference type="AlphaFoldDB" id="A0A934J077"/>
<keyword evidence="2" id="KW-0238">DNA-binding</keyword>
<keyword evidence="3" id="KW-0804">Transcription</keyword>
<dbReference type="InterPro" id="IPR036390">
    <property type="entry name" value="WH_DNA-bd_sf"/>
</dbReference>
<keyword evidence="6" id="KW-1185">Reference proteome</keyword>
<name>A0A934J077_9BACL</name>
<dbReference type="GO" id="GO:0003700">
    <property type="term" value="F:DNA-binding transcription factor activity"/>
    <property type="evidence" value="ECO:0007669"/>
    <property type="project" value="InterPro"/>
</dbReference>
<dbReference type="PANTHER" id="PTHR42756">
    <property type="entry name" value="TRANSCRIPTIONAL REGULATOR, MARR"/>
    <property type="match status" value="1"/>
</dbReference>
<evidence type="ECO:0000313" key="6">
    <source>
        <dbReference type="Proteomes" id="UP000640274"/>
    </source>
</evidence>
<evidence type="ECO:0000259" key="4">
    <source>
        <dbReference type="PROSITE" id="PS50995"/>
    </source>
</evidence>
<dbReference type="RefSeq" id="WP_199017841.1">
    <property type="nucleotide sequence ID" value="NZ_JAELUP010000006.1"/>
</dbReference>
<dbReference type="InterPro" id="IPR000835">
    <property type="entry name" value="HTH_MarR-typ"/>
</dbReference>
<reference evidence="5" key="1">
    <citation type="submission" date="2020-12" db="EMBL/GenBank/DDBJ databases">
        <authorList>
            <person name="Huq M.A."/>
        </authorList>
    </citation>
    <scope>NUCLEOTIDE SEQUENCE</scope>
    <source>
        <strain evidence="5">MAHUQ-46</strain>
    </source>
</reference>
<dbReference type="Proteomes" id="UP000640274">
    <property type="component" value="Unassembled WGS sequence"/>
</dbReference>
<dbReference type="InterPro" id="IPR036388">
    <property type="entry name" value="WH-like_DNA-bd_sf"/>
</dbReference>
<dbReference type="PANTHER" id="PTHR42756:SF1">
    <property type="entry name" value="TRANSCRIPTIONAL REPRESSOR OF EMRAB OPERON"/>
    <property type="match status" value="1"/>
</dbReference>
<feature type="domain" description="HTH marR-type" evidence="4">
    <location>
        <begin position="1"/>
        <end position="109"/>
    </location>
</feature>